<feature type="chain" id="PRO_5002660015" description="DUF6647 domain-containing protein" evidence="1">
    <location>
        <begin position="27"/>
        <end position="183"/>
    </location>
</feature>
<keyword evidence="1" id="KW-0732">Signal</keyword>
<dbReference type="Pfam" id="PF20352">
    <property type="entry name" value="DUF6647"/>
    <property type="match status" value="1"/>
</dbReference>
<keyword evidence="4" id="KW-1185">Reference proteome</keyword>
<name>A3TSC1_PSEBH</name>
<accession>A3TSC1</accession>
<dbReference type="Proteomes" id="UP000004318">
    <property type="component" value="Unassembled WGS sequence"/>
</dbReference>
<protein>
    <recommendedName>
        <fullName evidence="2">DUF6647 domain-containing protein</fullName>
    </recommendedName>
</protein>
<evidence type="ECO:0000313" key="4">
    <source>
        <dbReference type="Proteomes" id="UP000004318"/>
    </source>
</evidence>
<dbReference type="OrthoDB" id="7851356at2"/>
<sequence length="183" mass="19855">MSIPTRVSRWLTAPILCALVAGALHAGDTDAPVRITLRPAGVDAVADAGLLDRLNAWLDAHVDWPAPDRAPAIRYVTPRQAARMAGAPALGHGRHRGLYDAATGTIHLVTPWSADEPGDVSVLLHELVHHRQADHHFYCAAAQEPAAYRAQEAWLAERGLTLEVNWLAITWAAGCTRRDIHPD</sequence>
<reference evidence="3 4" key="1">
    <citation type="journal article" date="2010" name="J. Bacteriol.">
        <title>Genome sequences of Oceanicola granulosus HTCC2516(T) and Oceanicola batsensis HTCC2597(TDelta).</title>
        <authorList>
            <person name="Thrash J.C."/>
            <person name="Cho J.C."/>
            <person name="Vergin K.L."/>
            <person name="Giovannoni S.J."/>
        </authorList>
    </citation>
    <scope>NUCLEOTIDE SEQUENCE [LARGE SCALE GENOMIC DNA]</scope>
    <source>
        <strain evidence="4">ATCC BAA-863 / DSM 15984 / KCTC 12145 / HTCC2597</strain>
    </source>
</reference>
<dbReference type="eggNOG" id="ENOG5030WHA">
    <property type="taxonomic scope" value="Bacteria"/>
</dbReference>
<feature type="domain" description="DUF6647" evidence="2">
    <location>
        <begin position="17"/>
        <end position="183"/>
    </location>
</feature>
<gene>
    <name evidence="3" type="ORF">OB2597_04680</name>
</gene>
<evidence type="ECO:0000259" key="2">
    <source>
        <dbReference type="Pfam" id="PF20352"/>
    </source>
</evidence>
<feature type="signal peptide" evidence="1">
    <location>
        <begin position="1"/>
        <end position="26"/>
    </location>
</feature>
<evidence type="ECO:0000256" key="1">
    <source>
        <dbReference type="SAM" id="SignalP"/>
    </source>
</evidence>
<dbReference type="RefSeq" id="WP_009805183.1">
    <property type="nucleotide sequence ID" value="NZ_CH724131.1"/>
</dbReference>
<evidence type="ECO:0000313" key="3">
    <source>
        <dbReference type="EMBL" id="EAQ04548.1"/>
    </source>
</evidence>
<dbReference type="EMBL" id="AAMO01000001">
    <property type="protein sequence ID" value="EAQ04548.1"/>
    <property type="molecule type" value="Genomic_DNA"/>
</dbReference>
<proteinExistence type="predicted"/>
<dbReference type="STRING" id="252305.OB2597_04680"/>
<dbReference type="InterPro" id="IPR046589">
    <property type="entry name" value="DUF6647"/>
</dbReference>
<dbReference type="HOGENOM" id="CLU_119401_0_0_5"/>
<organism evidence="3 4">
    <name type="scientific">Pseudooceanicola batsensis (strain ATCC BAA-863 / DSM 15984 / KCTC 12145 / HTCC2597)</name>
    <name type="common">Oceanicola batsensis</name>
    <dbReference type="NCBI Taxonomy" id="252305"/>
    <lineage>
        <taxon>Bacteria</taxon>
        <taxon>Pseudomonadati</taxon>
        <taxon>Pseudomonadota</taxon>
        <taxon>Alphaproteobacteria</taxon>
        <taxon>Rhodobacterales</taxon>
        <taxon>Paracoccaceae</taxon>
        <taxon>Pseudooceanicola</taxon>
    </lineage>
</organism>
<dbReference type="AlphaFoldDB" id="A3TSC1"/>
<comment type="caution">
    <text evidence="3">The sequence shown here is derived from an EMBL/GenBank/DDBJ whole genome shotgun (WGS) entry which is preliminary data.</text>
</comment>